<evidence type="ECO:0000313" key="3">
    <source>
        <dbReference type="EMBL" id="KHN87688.1"/>
    </source>
</evidence>
<gene>
    <name evidence="3" type="ORF">Tcan_18497</name>
</gene>
<keyword evidence="4" id="KW-1185">Reference proteome</keyword>
<proteinExistence type="predicted"/>
<feature type="chain" id="PRO_5002095705" evidence="2">
    <location>
        <begin position="20"/>
        <end position="262"/>
    </location>
</feature>
<organism evidence="3 4">
    <name type="scientific">Toxocara canis</name>
    <name type="common">Canine roundworm</name>
    <dbReference type="NCBI Taxonomy" id="6265"/>
    <lineage>
        <taxon>Eukaryota</taxon>
        <taxon>Metazoa</taxon>
        <taxon>Ecdysozoa</taxon>
        <taxon>Nematoda</taxon>
        <taxon>Chromadorea</taxon>
        <taxon>Rhabditida</taxon>
        <taxon>Spirurina</taxon>
        <taxon>Ascaridomorpha</taxon>
        <taxon>Ascaridoidea</taxon>
        <taxon>Toxocaridae</taxon>
        <taxon>Toxocara</taxon>
    </lineage>
</organism>
<evidence type="ECO:0000256" key="2">
    <source>
        <dbReference type="SAM" id="SignalP"/>
    </source>
</evidence>
<dbReference type="Proteomes" id="UP000031036">
    <property type="component" value="Unassembled WGS sequence"/>
</dbReference>
<protein>
    <submittedName>
        <fullName evidence="3">Uncharacterized protein</fullName>
    </submittedName>
</protein>
<accession>A0A0B2W136</accession>
<reference evidence="3 4" key="1">
    <citation type="submission" date="2014-11" db="EMBL/GenBank/DDBJ databases">
        <title>Genetic blueprint of the zoonotic pathogen Toxocara canis.</title>
        <authorList>
            <person name="Zhu X.-Q."/>
            <person name="Korhonen P.K."/>
            <person name="Cai H."/>
            <person name="Young N.D."/>
            <person name="Nejsum P."/>
            <person name="von Samson-Himmelstjerna G."/>
            <person name="Boag P.R."/>
            <person name="Tan P."/>
            <person name="Li Q."/>
            <person name="Min J."/>
            <person name="Yang Y."/>
            <person name="Wang X."/>
            <person name="Fang X."/>
            <person name="Hall R.S."/>
            <person name="Hofmann A."/>
            <person name="Sternberg P.W."/>
            <person name="Jex A.R."/>
            <person name="Gasser R.B."/>
        </authorList>
    </citation>
    <scope>NUCLEOTIDE SEQUENCE [LARGE SCALE GENOMIC DNA]</scope>
    <source>
        <strain evidence="3">PN_DK_2014</strain>
    </source>
</reference>
<dbReference type="EMBL" id="JPKZ01000371">
    <property type="protein sequence ID" value="KHN87688.1"/>
    <property type="molecule type" value="Genomic_DNA"/>
</dbReference>
<evidence type="ECO:0000256" key="1">
    <source>
        <dbReference type="SAM" id="Coils"/>
    </source>
</evidence>
<dbReference type="OrthoDB" id="10541020at2759"/>
<name>A0A0B2W136_TOXCA</name>
<sequence>MFATFVTISLLFIIVNTVADEQNRQSMMFVEMLPKTKQEQFRNIFADEKLSESERGNKLKEFLETLDEKQRVAYEILTNALRKIKENGVRELPQLSAENQLLLKKYDELAARKKRLTTDAKHESLMKILGEEKLLEASKVAFAESLPDGVRTRFAKIHFDKSLSEPERLQQFEDVASTLPQDSKRFYDHIKWQNQKFQADREAMILKLDPEAQQAMKKIEQIDAQIKQLFTEASNKQELVDYLTNRAARRLFGISANDQTDE</sequence>
<keyword evidence="2" id="KW-0732">Signal</keyword>
<feature type="signal peptide" evidence="2">
    <location>
        <begin position="1"/>
        <end position="19"/>
    </location>
</feature>
<feature type="coiled-coil region" evidence="1">
    <location>
        <begin position="212"/>
        <end position="239"/>
    </location>
</feature>
<keyword evidence="1" id="KW-0175">Coiled coil</keyword>
<dbReference type="AlphaFoldDB" id="A0A0B2W136"/>
<evidence type="ECO:0000313" key="4">
    <source>
        <dbReference type="Proteomes" id="UP000031036"/>
    </source>
</evidence>
<comment type="caution">
    <text evidence="3">The sequence shown here is derived from an EMBL/GenBank/DDBJ whole genome shotgun (WGS) entry which is preliminary data.</text>
</comment>